<keyword evidence="3" id="KW-0210">Decarboxylase</keyword>
<keyword evidence="5" id="KW-0456">Lyase</keyword>
<evidence type="ECO:0000259" key="7">
    <source>
        <dbReference type="Pfam" id="PF03711"/>
    </source>
</evidence>
<dbReference type="RefSeq" id="WP_207652797.1">
    <property type="nucleotide sequence ID" value="NZ_CP016786.1"/>
</dbReference>
<accession>A0A343JAH9</accession>
<dbReference type="InterPro" id="IPR015424">
    <property type="entry name" value="PyrdxlP-dep_Trfase"/>
</dbReference>
<evidence type="ECO:0000256" key="4">
    <source>
        <dbReference type="ARBA" id="ARBA00022898"/>
    </source>
</evidence>
<evidence type="ECO:0000256" key="2">
    <source>
        <dbReference type="ARBA" id="ARBA00010671"/>
    </source>
</evidence>
<dbReference type="InterPro" id="IPR036633">
    <property type="entry name" value="Prn/Lys/Arg_de-COase_C_sf"/>
</dbReference>
<dbReference type="KEGG" id="cia:BEN51_03305"/>
<dbReference type="GO" id="GO:0016831">
    <property type="term" value="F:carboxy-lyase activity"/>
    <property type="evidence" value="ECO:0007669"/>
    <property type="project" value="UniProtKB-KW"/>
</dbReference>
<dbReference type="EMBL" id="CP016786">
    <property type="protein sequence ID" value="ASW42537.1"/>
    <property type="molecule type" value="Genomic_DNA"/>
</dbReference>
<dbReference type="InterPro" id="IPR000310">
    <property type="entry name" value="Orn/Lys/Arg_deCO2ase_major_dom"/>
</dbReference>
<dbReference type="PANTHER" id="PTHR43277:SF4">
    <property type="entry name" value="ARGININE DECARBOXYLASE"/>
    <property type="match status" value="1"/>
</dbReference>
<dbReference type="Pfam" id="PF03711">
    <property type="entry name" value="OKR_DC_1_C"/>
    <property type="match status" value="1"/>
</dbReference>
<dbReference type="PANTHER" id="PTHR43277">
    <property type="entry name" value="ARGININE DECARBOXYLASE"/>
    <property type="match status" value="1"/>
</dbReference>
<evidence type="ECO:0000256" key="1">
    <source>
        <dbReference type="ARBA" id="ARBA00001933"/>
    </source>
</evidence>
<gene>
    <name evidence="8" type="ORF">BEN51_03305</name>
</gene>
<dbReference type="InterPro" id="IPR015421">
    <property type="entry name" value="PyrdxlP-dep_Trfase_major"/>
</dbReference>
<feature type="domain" description="Orn/Lys/Arg decarboxylases family 1 pyridoxal-P attachment site" evidence="6">
    <location>
        <begin position="5"/>
        <end position="298"/>
    </location>
</feature>
<dbReference type="Gene3D" id="3.40.640.10">
    <property type="entry name" value="Type I PLP-dependent aspartate aminotransferase-like (Major domain)"/>
    <property type="match status" value="1"/>
</dbReference>
<sequence length="471" mass="53669">MIKAPLLETLINYHKENNLILSMPGNKCGKAFLRDEIGRDFLKKLGYLDITEVDPLDNLHQPEGVIKEAQELLAKTYKVNKAFFVVNGSTAGNLAAIFSAFNEGDEVLVERNCHKSIYNALILRKLKVIYIDVVIDNENEIFLPPTEKEIEKALNSSNNPKGIILTSPNYFGIKYNIDDYLINLKKKGLKIIIDSAHGAHFGINKKLPKSLASLGDYVVMSAHKTLPSLTQGSFLLVNDKEENLEFYLRAFMTTSPSYLIMASLDYSRYYLDKYGDEDYNILINLAEKYKVKINKLGKVIVLDKEDLIPKYEIDKTRYLLITKDGYCGHKLFEYLRKNNIQSEMSFSKGVVLIFSPSNSEEDFEKLYLALKNLNLNDIKTNEKKLNYTRIVNTKVLEPYEVFNFKAEHLELNASVGKVAKEEIIPYPPGIPIVCRGEIISEEAINIVRNYIKNNLTVLGIENNKIKVIKDN</sequence>
<feature type="domain" description="Orn/Lys/Arg decarboxylase C-terminal" evidence="7">
    <location>
        <begin position="400"/>
        <end position="448"/>
    </location>
</feature>
<reference evidence="8 9" key="1">
    <citation type="submission" date="2016-08" db="EMBL/GenBank/DDBJ databases">
        <title>Complete Genome Sequence Of The Indigo Reducing Clostridium isatidis DSM15098.</title>
        <authorList>
            <person name="Little G.T."/>
            <person name="Minton N.P."/>
        </authorList>
    </citation>
    <scope>NUCLEOTIDE SEQUENCE [LARGE SCALE GENOMIC DNA]</scope>
    <source>
        <strain evidence="8 9">DSM 15098</strain>
    </source>
</reference>
<comment type="similarity">
    <text evidence="2">Belongs to the Orn/Lys/Arg decarboxylase class-I family.</text>
</comment>
<name>A0A343JAH9_9CLOT</name>
<protein>
    <submittedName>
        <fullName evidence="8">Decarboxylase</fullName>
    </submittedName>
</protein>
<dbReference type="Pfam" id="PF01276">
    <property type="entry name" value="OKR_DC_1"/>
    <property type="match status" value="1"/>
</dbReference>
<dbReference type="SUPFAM" id="SSF53383">
    <property type="entry name" value="PLP-dependent transferases"/>
    <property type="match status" value="1"/>
</dbReference>
<evidence type="ECO:0000256" key="3">
    <source>
        <dbReference type="ARBA" id="ARBA00022793"/>
    </source>
</evidence>
<dbReference type="AlphaFoldDB" id="A0A343JAH9"/>
<proteinExistence type="inferred from homology"/>
<dbReference type="InterPro" id="IPR008286">
    <property type="entry name" value="Prn/Lys/Arg_de-COase_C"/>
</dbReference>
<evidence type="ECO:0000313" key="8">
    <source>
        <dbReference type="EMBL" id="ASW42537.1"/>
    </source>
</evidence>
<evidence type="ECO:0000313" key="9">
    <source>
        <dbReference type="Proteomes" id="UP000264883"/>
    </source>
</evidence>
<evidence type="ECO:0000256" key="5">
    <source>
        <dbReference type="ARBA" id="ARBA00023239"/>
    </source>
</evidence>
<keyword evidence="9" id="KW-1185">Reference proteome</keyword>
<keyword evidence="4" id="KW-0663">Pyridoxal phosphate</keyword>
<dbReference type="Proteomes" id="UP000264883">
    <property type="component" value="Chromosome"/>
</dbReference>
<dbReference type="InterPro" id="IPR052357">
    <property type="entry name" value="Orn_Lys_Arg_decarboxylase-I"/>
</dbReference>
<comment type="cofactor">
    <cofactor evidence="1">
        <name>pyridoxal 5'-phosphate</name>
        <dbReference type="ChEBI" id="CHEBI:597326"/>
    </cofactor>
</comment>
<dbReference type="Gene3D" id="3.90.105.10">
    <property type="entry name" value="Molybdopterin biosynthesis moea protein, domain 2"/>
    <property type="match status" value="1"/>
</dbReference>
<dbReference type="SUPFAM" id="SSF55904">
    <property type="entry name" value="Ornithine decarboxylase C-terminal domain"/>
    <property type="match status" value="1"/>
</dbReference>
<evidence type="ECO:0000259" key="6">
    <source>
        <dbReference type="Pfam" id="PF01276"/>
    </source>
</evidence>
<organism evidence="8 9">
    <name type="scientific">Clostridium isatidis</name>
    <dbReference type="NCBI Taxonomy" id="182773"/>
    <lineage>
        <taxon>Bacteria</taxon>
        <taxon>Bacillati</taxon>
        <taxon>Bacillota</taxon>
        <taxon>Clostridia</taxon>
        <taxon>Eubacteriales</taxon>
        <taxon>Clostridiaceae</taxon>
        <taxon>Clostridium</taxon>
    </lineage>
</organism>